<reference evidence="10" key="1">
    <citation type="submission" date="2016-06" db="EMBL/GenBank/DDBJ databases">
        <authorList>
            <person name="Varghese N."/>
            <person name="Submissions Spin"/>
        </authorList>
    </citation>
    <scope>NUCLEOTIDE SEQUENCE [LARGE SCALE GENOMIC DNA]</scope>
    <source>
        <strain evidence="10">DSM 43168</strain>
    </source>
</reference>
<dbReference type="PANTHER" id="PTHR32322:SF2">
    <property type="entry name" value="EAMA DOMAIN-CONTAINING PROTEIN"/>
    <property type="match status" value="1"/>
</dbReference>
<feature type="domain" description="EamA" evidence="8">
    <location>
        <begin position="9"/>
        <end position="134"/>
    </location>
</feature>
<evidence type="ECO:0000256" key="4">
    <source>
        <dbReference type="ARBA" id="ARBA00022989"/>
    </source>
</evidence>
<feature type="transmembrane region" description="Helical" evidence="7">
    <location>
        <begin position="143"/>
        <end position="163"/>
    </location>
</feature>
<feature type="compositionally biased region" description="Basic residues" evidence="6">
    <location>
        <begin position="289"/>
        <end position="299"/>
    </location>
</feature>
<evidence type="ECO:0000256" key="5">
    <source>
        <dbReference type="ARBA" id="ARBA00023136"/>
    </source>
</evidence>
<evidence type="ECO:0000313" key="9">
    <source>
        <dbReference type="EMBL" id="SCE72599.1"/>
    </source>
</evidence>
<dbReference type="PANTHER" id="PTHR32322">
    <property type="entry name" value="INNER MEMBRANE TRANSPORTER"/>
    <property type="match status" value="1"/>
</dbReference>
<dbReference type="Gene3D" id="1.10.3730.20">
    <property type="match status" value="1"/>
</dbReference>
<proteinExistence type="inferred from homology"/>
<evidence type="ECO:0000259" key="8">
    <source>
        <dbReference type="Pfam" id="PF00892"/>
    </source>
</evidence>
<dbReference type="EMBL" id="FMCT01000001">
    <property type="protein sequence ID" value="SCE72599.1"/>
    <property type="molecule type" value="Genomic_DNA"/>
</dbReference>
<feature type="compositionally biased region" description="Low complexity" evidence="6">
    <location>
        <begin position="303"/>
        <end position="382"/>
    </location>
</feature>
<comment type="similarity">
    <text evidence="2">Belongs to the EamA transporter family.</text>
</comment>
<organism evidence="9 10">
    <name type="scientific">Micromonospora carbonacea</name>
    <dbReference type="NCBI Taxonomy" id="47853"/>
    <lineage>
        <taxon>Bacteria</taxon>
        <taxon>Bacillati</taxon>
        <taxon>Actinomycetota</taxon>
        <taxon>Actinomycetes</taxon>
        <taxon>Micromonosporales</taxon>
        <taxon>Micromonosporaceae</taxon>
        <taxon>Micromonospora</taxon>
    </lineage>
</organism>
<evidence type="ECO:0000256" key="3">
    <source>
        <dbReference type="ARBA" id="ARBA00022692"/>
    </source>
</evidence>
<keyword evidence="10" id="KW-1185">Reference proteome</keyword>
<keyword evidence="3 7" id="KW-0812">Transmembrane</keyword>
<evidence type="ECO:0000313" key="10">
    <source>
        <dbReference type="Proteomes" id="UP000183585"/>
    </source>
</evidence>
<feature type="region of interest" description="Disordered" evidence="6">
    <location>
        <begin position="288"/>
        <end position="462"/>
    </location>
</feature>
<keyword evidence="4 7" id="KW-1133">Transmembrane helix</keyword>
<dbReference type="AlphaFoldDB" id="A0A1C4ULM7"/>
<comment type="subcellular location">
    <subcellularLocation>
        <location evidence="1">Membrane</location>
        <topology evidence="1">Multi-pass membrane protein</topology>
    </subcellularLocation>
</comment>
<dbReference type="Pfam" id="PF00892">
    <property type="entry name" value="EamA"/>
    <property type="match status" value="2"/>
</dbReference>
<dbReference type="InterPro" id="IPR037185">
    <property type="entry name" value="EmrE-like"/>
</dbReference>
<evidence type="ECO:0000256" key="2">
    <source>
        <dbReference type="ARBA" id="ARBA00007362"/>
    </source>
</evidence>
<dbReference type="SUPFAM" id="SSF103481">
    <property type="entry name" value="Multidrug resistance efflux transporter EmrE"/>
    <property type="match status" value="2"/>
</dbReference>
<protein>
    <submittedName>
        <fullName evidence="9">Probable blue pigment (Indigoidine) exporter</fullName>
    </submittedName>
</protein>
<feature type="transmembrane region" description="Helical" evidence="7">
    <location>
        <begin position="263"/>
        <end position="284"/>
    </location>
</feature>
<sequence length="462" mass="45702">MSRRTADLLATAAAPAAWGTTYLVTSELLPPDRPLWSGVVRALPAGLLLLALTRRRPHGAWWWRAAALGALNIGAFFPLLFYAAYRLPGGTAAVLGAAQPLLVAALAVGALGERPRPPAVLAALVAPLGVTLVVLRPDAGTDPLGVAAGLTGTAAMAAGLVLTRRWGRPAGVGTLAATSWQLTAGGLLIAPLAVAVEGPPPPVDGPALLGYAWLGLVGTAAAYALWFRGAARLPLTQVSVLGALSPLTAAALGWLALGQALSATQLAGFALAIAATVVGQLPALPGIRPGRRAAGHQRPRTTPPAGGAAPARTTTSAGAATPARTTTSAGAAPPARTTTSAGAAPPARTTTSAGAAPPARTTTSAGAAPPARTTTSAGAAPPARYPGSRLPAPESTAAANSRRAVGGRPRAAAPGSVNRCAADGPAASDSPSIQRTSSTVQPSPGRPAISRTRRSPTRVSSS</sequence>
<feature type="transmembrane region" description="Helical" evidence="7">
    <location>
        <begin position="65"/>
        <end position="85"/>
    </location>
</feature>
<evidence type="ECO:0000256" key="1">
    <source>
        <dbReference type="ARBA" id="ARBA00004141"/>
    </source>
</evidence>
<evidence type="ECO:0000256" key="6">
    <source>
        <dbReference type="SAM" id="MobiDB-lite"/>
    </source>
</evidence>
<dbReference type="GO" id="GO:0016020">
    <property type="term" value="C:membrane"/>
    <property type="evidence" value="ECO:0007669"/>
    <property type="project" value="UniProtKB-SubCell"/>
</dbReference>
<feature type="transmembrane region" description="Helical" evidence="7">
    <location>
        <begin position="208"/>
        <end position="226"/>
    </location>
</feature>
<keyword evidence="5 7" id="KW-0472">Membrane</keyword>
<accession>A0A1C4ULM7</accession>
<dbReference type="InterPro" id="IPR050638">
    <property type="entry name" value="AA-Vitamin_Transporters"/>
</dbReference>
<feature type="domain" description="EamA" evidence="8">
    <location>
        <begin position="144"/>
        <end position="277"/>
    </location>
</feature>
<feature type="compositionally biased region" description="Polar residues" evidence="6">
    <location>
        <begin position="433"/>
        <end position="442"/>
    </location>
</feature>
<gene>
    <name evidence="9" type="ORF">GA0070563_101609</name>
</gene>
<feature type="transmembrane region" description="Helical" evidence="7">
    <location>
        <begin position="119"/>
        <end position="137"/>
    </location>
</feature>
<feature type="transmembrane region" description="Helical" evidence="7">
    <location>
        <begin position="91"/>
        <end position="112"/>
    </location>
</feature>
<feature type="transmembrane region" description="Helical" evidence="7">
    <location>
        <begin position="175"/>
        <end position="196"/>
    </location>
</feature>
<feature type="transmembrane region" description="Helical" evidence="7">
    <location>
        <begin position="238"/>
        <end position="257"/>
    </location>
</feature>
<dbReference type="InterPro" id="IPR000620">
    <property type="entry name" value="EamA_dom"/>
</dbReference>
<evidence type="ECO:0000256" key="7">
    <source>
        <dbReference type="SAM" id="Phobius"/>
    </source>
</evidence>
<feature type="compositionally biased region" description="Low complexity" evidence="6">
    <location>
        <begin position="401"/>
        <end position="432"/>
    </location>
</feature>
<name>A0A1C4ULM7_9ACTN</name>
<dbReference type="Proteomes" id="UP000183585">
    <property type="component" value="Unassembled WGS sequence"/>
</dbReference>